<keyword evidence="3" id="KW-1185">Reference proteome</keyword>
<protein>
    <submittedName>
        <fullName evidence="2">Rim15, signal transduction response regulator</fullName>
        <ecNumber evidence="2">2.7.11.1</ecNumber>
    </submittedName>
</protein>
<accession>A0ABR3F508</accession>
<evidence type="ECO:0000256" key="1">
    <source>
        <dbReference type="SAM" id="MobiDB-lite"/>
    </source>
</evidence>
<evidence type="ECO:0000313" key="3">
    <source>
        <dbReference type="Proteomes" id="UP001465976"/>
    </source>
</evidence>
<sequence length="542" mass="59310">MEGKGMPMINLEDGEHSHTMCIIRPIAPHYEQNRRLYARSRGRDGRKRIRSVTADYSAEPTRCRIFELPIPQWYLEKHSETSVETHRLDRHSRVQDAEIGGEVPVPSLKGEEAKEPSERQRSLSPTVNAGAIPFEAIQARAKSELNLNQGNRYVASLDDRSSESDISSDEEEEKEVTPEATPQPLRNGSEPTEDDHPSTTSEYTFTGADPTPVTPPEHRPGSAVTMSTSVSHGPRQLHTRPSTPTSSISSPLALAAPIVASHEPEPVPAMSLEPPLENRKTNGADEVKAHPWLHGIERDKVTTTEAAFIPQVTDPESTDYFDPRGALPMLLQEEDDQVAVAGQSALNSPVIDTSMPPPSLPLPIAGREAVTTPVADDFGSFSYKNLPVLKQHNDDVIRRLKTDHMVPLTHAISESTGLHNRRRSVSHRVKKPPSVVTSIDPKNMPTNPPSPATSTSSIASSPSRASIPPSTPGSAGMDGGSHARKISGYGAVECFKLNHLDGPDRRNFMPSRLRTATRTIAEARSPSTLYHRPHQSTCMRDS</sequence>
<evidence type="ECO:0000313" key="2">
    <source>
        <dbReference type="EMBL" id="KAL0570166.1"/>
    </source>
</evidence>
<proteinExistence type="predicted"/>
<comment type="caution">
    <text evidence="2">The sequence shown here is derived from an EMBL/GenBank/DDBJ whole genome shotgun (WGS) entry which is preliminary data.</text>
</comment>
<feature type="compositionally biased region" description="Low complexity" evidence="1">
    <location>
        <begin position="452"/>
        <end position="468"/>
    </location>
</feature>
<reference evidence="2 3" key="1">
    <citation type="submission" date="2024-02" db="EMBL/GenBank/DDBJ databases">
        <title>A draft genome for the cacao thread blight pathogen Marasmius crinis-equi.</title>
        <authorList>
            <person name="Cohen S.P."/>
            <person name="Baruah I.K."/>
            <person name="Amoako-Attah I."/>
            <person name="Bukari Y."/>
            <person name="Meinhardt L.W."/>
            <person name="Bailey B.A."/>
        </authorList>
    </citation>
    <scope>NUCLEOTIDE SEQUENCE [LARGE SCALE GENOMIC DNA]</scope>
    <source>
        <strain evidence="2 3">GH-76</strain>
    </source>
</reference>
<dbReference type="GO" id="GO:0004674">
    <property type="term" value="F:protein serine/threonine kinase activity"/>
    <property type="evidence" value="ECO:0007669"/>
    <property type="project" value="UniProtKB-EC"/>
</dbReference>
<dbReference type="EMBL" id="JBAHYK010000981">
    <property type="protein sequence ID" value="KAL0570166.1"/>
    <property type="molecule type" value="Genomic_DNA"/>
</dbReference>
<organism evidence="2 3">
    <name type="scientific">Marasmius crinis-equi</name>
    <dbReference type="NCBI Taxonomy" id="585013"/>
    <lineage>
        <taxon>Eukaryota</taxon>
        <taxon>Fungi</taxon>
        <taxon>Dikarya</taxon>
        <taxon>Basidiomycota</taxon>
        <taxon>Agaricomycotina</taxon>
        <taxon>Agaricomycetes</taxon>
        <taxon>Agaricomycetidae</taxon>
        <taxon>Agaricales</taxon>
        <taxon>Marasmiineae</taxon>
        <taxon>Marasmiaceae</taxon>
        <taxon>Marasmius</taxon>
    </lineage>
</organism>
<name>A0ABR3F508_9AGAR</name>
<feature type="region of interest" description="Disordered" evidence="1">
    <location>
        <begin position="413"/>
        <end position="482"/>
    </location>
</feature>
<feature type="compositionally biased region" description="Low complexity" evidence="1">
    <location>
        <begin position="241"/>
        <end position="258"/>
    </location>
</feature>
<gene>
    <name evidence="2" type="primary">RIM15_2</name>
    <name evidence="2" type="ORF">V5O48_011798</name>
</gene>
<dbReference type="EC" id="2.7.11.1" evidence="2"/>
<feature type="region of interest" description="Disordered" evidence="1">
    <location>
        <begin position="156"/>
        <end position="282"/>
    </location>
</feature>
<keyword evidence="2" id="KW-0808">Transferase</keyword>
<feature type="compositionally biased region" description="Basic and acidic residues" evidence="1">
    <location>
        <begin position="109"/>
        <end position="121"/>
    </location>
</feature>
<feature type="region of interest" description="Disordered" evidence="1">
    <location>
        <begin position="81"/>
        <end position="127"/>
    </location>
</feature>
<dbReference type="Proteomes" id="UP001465976">
    <property type="component" value="Unassembled WGS sequence"/>
</dbReference>
<feature type="compositionally biased region" description="Basic residues" evidence="1">
    <location>
        <begin position="419"/>
        <end position="431"/>
    </location>
</feature>
<feature type="compositionally biased region" description="Basic and acidic residues" evidence="1">
    <location>
        <begin position="81"/>
        <end position="96"/>
    </location>
</feature>